<comment type="caution">
    <text evidence="1">The sequence shown here is derived from an EMBL/GenBank/DDBJ whole genome shotgun (WGS) entry which is preliminary data.</text>
</comment>
<protein>
    <submittedName>
        <fullName evidence="1">Uncharacterized protein</fullName>
    </submittedName>
</protein>
<keyword evidence="2" id="KW-1185">Reference proteome</keyword>
<reference evidence="2" key="1">
    <citation type="journal article" date="2019" name="Int. J. Syst. Evol. Microbiol.">
        <title>The Global Catalogue of Microorganisms (GCM) 10K type strain sequencing project: providing services to taxonomists for standard genome sequencing and annotation.</title>
        <authorList>
            <consortium name="The Broad Institute Genomics Platform"/>
            <consortium name="The Broad Institute Genome Sequencing Center for Infectious Disease"/>
            <person name="Wu L."/>
            <person name="Ma J."/>
        </authorList>
    </citation>
    <scope>NUCLEOTIDE SEQUENCE [LARGE SCALE GENOMIC DNA]</scope>
    <source>
        <strain evidence="2">JCM 17839</strain>
    </source>
</reference>
<name>A0ABP8P6U4_9MICO</name>
<organism evidence="1 2">
    <name type="scientific">Microbacterium panaciterrae</name>
    <dbReference type="NCBI Taxonomy" id="985759"/>
    <lineage>
        <taxon>Bacteria</taxon>
        <taxon>Bacillati</taxon>
        <taxon>Actinomycetota</taxon>
        <taxon>Actinomycetes</taxon>
        <taxon>Micrococcales</taxon>
        <taxon>Microbacteriaceae</taxon>
        <taxon>Microbacterium</taxon>
    </lineage>
</organism>
<dbReference type="RefSeq" id="WP_345184926.1">
    <property type="nucleotide sequence ID" value="NZ_BAABGP010000007.1"/>
</dbReference>
<proteinExistence type="predicted"/>
<sequence>MSEITPRVASIEMTGEQITRLGYIEAGQYRDASPEEVSLILGEPLPADSPIFQLPDMSRLLKLSDASSMSLAGEVSSTETCQ</sequence>
<gene>
    <name evidence="1" type="ORF">GCM10023171_09710</name>
</gene>
<dbReference type="EMBL" id="BAABGP010000007">
    <property type="protein sequence ID" value="GAA4481356.1"/>
    <property type="molecule type" value="Genomic_DNA"/>
</dbReference>
<evidence type="ECO:0000313" key="2">
    <source>
        <dbReference type="Proteomes" id="UP001500731"/>
    </source>
</evidence>
<dbReference type="Proteomes" id="UP001500731">
    <property type="component" value="Unassembled WGS sequence"/>
</dbReference>
<evidence type="ECO:0000313" key="1">
    <source>
        <dbReference type="EMBL" id="GAA4481356.1"/>
    </source>
</evidence>
<accession>A0ABP8P6U4</accession>